<dbReference type="STRING" id="537007.BLAHAN_06207"/>
<dbReference type="EMBL" id="ABYU02000029">
    <property type="protein sequence ID" value="EEX21104.1"/>
    <property type="molecule type" value="Genomic_DNA"/>
</dbReference>
<dbReference type="PANTHER" id="PTHR35568">
    <property type="entry name" value="TRANSCRIPTIONAL REGULATOR DAUR"/>
    <property type="match status" value="1"/>
</dbReference>
<dbReference type="HOGENOM" id="CLU_080179_3_0_9"/>
<dbReference type="AlphaFoldDB" id="C9L9W7"/>
<dbReference type="InterPro" id="IPR039445">
    <property type="entry name" value="DauR-like_HTH"/>
</dbReference>
<name>C9L9W7_BLAHA</name>
<dbReference type="PANTHER" id="PTHR35568:SF1">
    <property type="entry name" value="TRANSCRIPTIONAL REGULATOR DAUR"/>
    <property type="match status" value="1"/>
</dbReference>
<protein>
    <submittedName>
        <fullName evidence="3">YheO-like protein</fullName>
    </submittedName>
</protein>
<keyword evidence="4" id="KW-1185">Reference proteome</keyword>
<evidence type="ECO:0000259" key="1">
    <source>
        <dbReference type="Pfam" id="PF08348"/>
    </source>
</evidence>
<accession>C9L9W7</accession>
<comment type="caution">
    <text evidence="3">The sequence shown here is derived from an EMBL/GenBank/DDBJ whole genome shotgun (WGS) entry which is preliminary data.</text>
</comment>
<feature type="domain" description="YheO-like" evidence="1">
    <location>
        <begin position="22"/>
        <end position="128"/>
    </location>
</feature>
<dbReference type="eggNOG" id="COG2964">
    <property type="taxonomic scope" value="Bacteria"/>
</dbReference>
<sequence>METIMSNDKPYIKLTKTEQLILNSYKKMIVSLGEYLGEGYEIILHSLENLQHSVIENVNGHYSGRKNGAPITDLALSMLSQLKEEPSQPAVCYMNHSKKGVPLRSCTIPIAGEKERIIGLICINFYTDVPLSSLLAKFYPEASAGLSSNNTATENFADNTDELIENVLYKIQHQVLNDFSVSPQNKNKEIITQLYQRGIFNIKDAVLKVASLLGISKNTVYLHIRNLKEQEN</sequence>
<evidence type="ECO:0000313" key="4">
    <source>
        <dbReference type="Proteomes" id="UP000003755"/>
    </source>
</evidence>
<dbReference type="InterPro" id="IPR039446">
    <property type="entry name" value="DauR-like"/>
</dbReference>
<dbReference type="Pfam" id="PF08348">
    <property type="entry name" value="PAS_6"/>
    <property type="match status" value="1"/>
</dbReference>
<dbReference type="Proteomes" id="UP000003755">
    <property type="component" value="Unassembled WGS sequence"/>
</dbReference>
<dbReference type="KEGG" id="bhan:CGC63_12025"/>
<feature type="domain" description="Transcriptional regulator DauR-like HTH" evidence="2">
    <location>
        <begin position="168"/>
        <end position="225"/>
    </location>
</feature>
<evidence type="ECO:0000259" key="2">
    <source>
        <dbReference type="Pfam" id="PF13309"/>
    </source>
</evidence>
<dbReference type="Pfam" id="PF13309">
    <property type="entry name" value="HTH_22"/>
    <property type="match status" value="1"/>
</dbReference>
<organism evidence="3 4">
    <name type="scientific">Blautia hansenii DSM 20583</name>
    <dbReference type="NCBI Taxonomy" id="537007"/>
    <lineage>
        <taxon>Bacteria</taxon>
        <taxon>Bacillati</taxon>
        <taxon>Bacillota</taxon>
        <taxon>Clostridia</taxon>
        <taxon>Lachnospirales</taxon>
        <taxon>Lachnospiraceae</taxon>
        <taxon>Blautia</taxon>
    </lineage>
</organism>
<proteinExistence type="predicted"/>
<gene>
    <name evidence="3" type="ORF">BLAHAN_06207</name>
</gene>
<dbReference type="InterPro" id="IPR013559">
    <property type="entry name" value="YheO"/>
</dbReference>
<reference evidence="3" key="1">
    <citation type="submission" date="2009-09" db="EMBL/GenBank/DDBJ databases">
        <authorList>
            <person name="Weinstock G."/>
            <person name="Sodergren E."/>
            <person name="Clifton S."/>
            <person name="Fulton L."/>
            <person name="Fulton B."/>
            <person name="Courtney L."/>
            <person name="Fronick C."/>
            <person name="Harrison M."/>
            <person name="Strong C."/>
            <person name="Farmer C."/>
            <person name="Delahaunty K."/>
            <person name="Markovic C."/>
            <person name="Hall O."/>
            <person name="Minx P."/>
            <person name="Tomlinson C."/>
            <person name="Mitreva M."/>
            <person name="Nelson J."/>
            <person name="Hou S."/>
            <person name="Wollam A."/>
            <person name="Pepin K.H."/>
            <person name="Johnson M."/>
            <person name="Bhonagiri V."/>
            <person name="Nash W.E."/>
            <person name="Warren W."/>
            <person name="Chinwalla A."/>
            <person name="Mardis E.R."/>
            <person name="Wilson R.K."/>
        </authorList>
    </citation>
    <scope>NUCLEOTIDE SEQUENCE [LARGE SCALE GENOMIC DNA]</scope>
    <source>
        <strain evidence="3">DSM 20583</strain>
    </source>
</reference>
<evidence type="ECO:0000313" key="3">
    <source>
        <dbReference type="EMBL" id="EEX21104.1"/>
    </source>
</evidence>